<comment type="caution">
    <text evidence="1">The sequence shown here is derived from an EMBL/GenBank/DDBJ whole genome shotgun (WGS) entry which is preliminary data.</text>
</comment>
<name>D4F3M4_EDWTA</name>
<accession>D4F3M4</accession>
<gene>
    <name evidence="1" type="ORF">EDWATA_01334</name>
</gene>
<sequence length="60" mass="6564">MTGRPTGKSGQQRRTVLTTLGGVTMNYDVRKSAPSFLLERERATGRVSMQIVIALLRISG</sequence>
<evidence type="ECO:0000313" key="1">
    <source>
        <dbReference type="EMBL" id="EFE23645.1"/>
    </source>
</evidence>
<dbReference type="EMBL" id="ADGK01000068">
    <property type="protein sequence ID" value="EFE23645.1"/>
    <property type="molecule type" value="Genomic_DNA"/>
</dbReference>
<organism evidence="1 2">
    <name type="scientific">Edwardsiella tarda ATCC 23685</name>
    <dbReference type="NCBI Taxonomy" id="500638"/>
    <lineage>
        <taxon>Bacteria</taxon>
        <taxon>Pseudomonadati</taxon>
        <taxon>Pseudomonadota</taxon>
        <taxon>Gammaproteobacteria</taxon>
        <taxon>Enterobacterales</taxon>
        <taxon>Hafniaceae</taxon>
        <taxon>Edwardsiella</taxon>
    </lineage>
</organism>
<dbReference type="AlphaFoldDB" id="D4F3M4"/>
<evidence type="ECO:0000313" key="2">
    <source>
        <dbReference type="Proteomes" id="UP000003692"/>
    </source>
</evidence>
<reference evidence="1 2" key="1">
    <citation type="submission" date="2010-02" db="EMBL/GenBank/DDBJ databases">
        <authorList>
            <person name="Weinstock G."/>
            <person name="Sodergren E."/>
            <person name="Clifton S."/>
            <person name="Fulton L."/>
            <person name="Fulton B."/>
            <person name="Courtney L."/>
            <person name="Fronick C."/>
            <person name="Harrison M."/>
            <person name="Strong C."/>
            <person name="Farmer C."/>
            <person name="Delahaunty K."/>
            <person name="Markovic C."/>
            <person name="Hall O."/>
            <person name="Minx P."/>
            <person name="Tomlinson C."/>
            <person name="Mitreva M."/>
            <person name="Nelson J."/>
            <person name="Hou S."/>
            <person name="Wollam A."/>
            <person name="Pepin K.H."/>
            <person name="Johnson M."/>
            <person name="Bhonagiri V."/>
            <person name="Zhang X."/>
            <person name="Suruliraj S."/>
            <person name="Warren W."/>
            <person name="Chinwalla A."/>
            <person name="Mardis E.R."/>
            <person name="Wilson R.K."/>
        </authorList>
    </citation>
    <scope>NUCLEOTIDE SEQUENCE [LARGE SCALE GENOMIC DNA]</scope>
    <source>
        <strain evidence="1 2">ATCC 23685</strain>
    </source>
</reference>
<dbReference type="HOGENOM" id="CLU_202835_0_0_6"/>
<protein>
    <submittedName>
        <fullName evidence="1">Uncharacterized protein</fullName>
    </submittedName>
</protein>
<dbReference type="Proteomes" id="UP000003692">
    <property type="component" value="Unassembled WGS sequence"/>
</dbReference>
<proteinExistence type="predicted"/>